<dbReference type="Gene3D" id="3.40.50.720">
    <property type="entry name" value="NAD(P)-binding Rossmann-like Domain"/>
    <property type="match status" value="1"/>
</dbReference>
<reference evidence="7" key="1">
    <citation type="submission" date="2016-10" db="EMBL/GenBank/DDBJ databases">
        <authorList>
            <person name="Varghese N."/>
            <person name="Submissions S."/>
        </authorList>
    </citation>
    <scope>NUCLEOTIDE SEQUENCE [LARGE SCALE GENOMIC DNA]</scope>
    <source>
        <strain evidence="7">CGMCC 1.8981</strain>
    </source>
</reference>
<dbReference type="Proteomes" id="UP000199112">
    <property type="component" value="Unassembled WGS sequence"/>
</dbReference>
<feature type="compositionally biased region" description="Basic and acidic residues" evidence="4">
    <location>
        <begin position="298"/>
        <end position="315"/>
    </location>
</feature>
<dbReference type="PANTHER" id="PTHR43103:SF5">
    <property type="entry name" value="4-EPIMERASE, PUTATIVE (AFU_ORTHOLOGUE AFUA_7G00360)-RELATED"/>
    <property type="match status" value="1"/>
</dbReference>
<evidence type="ECO:0000256" key="3">
    <source>
        <dbReference type="ARBA" id="ARBA00023027"/>
    </source>
</evidence>
<name>A0A1H6FMQ0_9EURY</name>
<feature type="region of interest" description="Disordered" evidence="4">
    <location>
        <begin position="297"/>
        <end position="327"/>
    </location>
</feature>
<dbReference type="EMBL" id="FNWL01000001">
    <property type="protein sequence ID" value="SEH12187.1"/>
    <property type="molecule type" value="Genomic_DNA"/>
</dbReference>
<keyword evidence="3" id="KW-0520">NAD</keyword>
<evidence type="ECO:0000256" key="2">
    <source>
        <dbReference type="ARBA" id="ARBA00023002"/>
    </source>
</evidence>
<evidence type="ECO:0000259" key="5">
    <source>
        <dbReference type="Pfam" id="PF01370"/>
    </source>
</evidence>
<accession>A0A1H6FMQ0</accession>
<dbReference type="InterPro" id="IPR036291">
    <property type="entry name" value="NAD(P)-bd_dom_sf"/>
</dbReference>
<dbReference type="SUPFAM" id="SSF51735">
    <property type="entry name" value="NAD(P)-binding Rossmann-fold domains"/>
    <property type="match status" value="1"/>
</dbReference>
<evidence type="ECO:0000313" key="6">
    <source>
        <dbReference type="EMBL" id="SEH12187.1"/>
    </source>
</evidence>
<dbReference type="GO" id="GO:0019290">
    <property type="term" value="P:siderophore biosynthetic process"/>
    <property type="evidence" value="ECO:0007669"/>
    <property type="project" value="InterPro"/>
</dbReference>
<proteinExistence type="inferred from homology"/>
<comment type="similarity">
    <text evidence="1">Belongs to the NAD(P)-dependent epimerase/dehydratase family.</text>
</comment>
<gene>
    <name evidence="6" type="ORF">SAMN04487967_0694</name>
</gene>
<keyword evidence="2" id="KW-0560">Oxidoreductase</keyword>
<organism evidence="6 7">
    <name type="scientific">Natronorubrum sediminis</name>
    <dbReference type="NCBI Taxonomy" id="640943"/>
    <lineage>
        <taxon>Archaea</taxon>
        <taxon>Methanobacteriati</taxon>
        <taxon>Methanobacteriota</taxon>
        <taxon>Stenosarchaea group</taxon>
        <taxon>Halobacteria</taxon>
        <taxon>Halobacteriales</taxon>
        <taxon>Natrialbaceae</taxon>
        <taxon>Natronorubrum</taxon>
    </lineage>
</organism>
<dbReference type="InterPro" id="IPR003560">
    <property type="entry name" value="DHB_DH"/>
</dbReference>
<dbReference type="PANTHER" id="PTHR43103">
    <property type="entry name" value="NUCLEOSIDE-DIPHOSPHATE-SUGAR EPIMERASE"/>
    <property type="match status" value="1"/>
</dbReference>
<evidence type="ECO:0000256" key="1">
    <source>
        <dbReference type="ARBA" id="ARBA00007637"/>
    </source>
</evidence>
<protein>
    <submittedName>
        <fullName evidence="6">Nucleoside-diphosphate-sugar epimerase</fullName>
    </submittedName>
</protein>
<dbReference type="Pfam" id="PF01370">
    <property type="entry name" value="Epimerase"/>
    <property type="match status" value="1"/>
</dbReference>
<dbReference type="AlphaFoldDB" id="A0A1H6FMQ0"/>
<evidence type="ECO:0000256" key="4">
    <source>
        <dbReference type="SAM" id="MobiDB-lite"/>
    </source>
</evidence>
<dbReference type="GO" id="GO:0008667">
    <property type="term" value="F:2,3-dihydro-2,3-dihydroxybenzoate dehydrogenase activity"/>
    <property type="evidence" value="ECO:0007669"/>
    <property type="project" value="InterPro"/>
</dbReference>
<sequence>MYYIGLSVGDGPESAHAKTHTVFAIRTQPSGMNLVVTGAIGGVGSWLVDHFAEAGHDVVGVDLEQPPRERENATFLAADLTEQGQAWDAVLSADPDAVVHTAGVPRMGVTTGTETFATNVSSTHHVFEAAGRTGADVVWTSSESLYGMPFAAKPFVPDYLPIDEAHPKRPEDDYGASKLVGEELAAKTVRKHDVSVASIRPTWVQYPGEYRARAAWTPFDPETAERSGCFWSYVDIRDVVSIVDAALEADIDGHEQYLAAAAENGLGRPTAATIEEVFGDLPEECALEGEQSAFSTAKARDELGWEPTHSWREAETEVVEGPSFVDS</sequence>
<evidence type="ECO:0000313" key="7">
    <source>
        <dbReference type="Proteomes" id="UP000199112"/>
    </source>
</evidence>
<dbReference type="PRINTS" id="PR01397">
    <property type="entry name" value="DHBDHDRGNASE"/>
</dbReference>
<dbReference type="InterPro" id="IPR001509">
    <property type="entry name" value="Epimerase_deHydtase"/>
</dbReference>
<keyword evidence="7" id="KW-1185">Reference proteome</keyword>
<feature type="domain" description="NAD-dependent epimerase/dehydratase" evidence="5">
    <location>
        <begin position="35"/>
        <end position="204"/>
    </location>
</feature>